<dbReference type="InterPro" id="IPR055170">
    <property type="entry name" value="GFO_IDH_MocA-like_dom"/>
</dbReference>
<evidence type="ECO:0000259" key="1">
    <source>
        <dbReference type="Pfam" id="PF01408"/>
    </source>
</evidence>
<dbReference type="Proteomes" id="UP001302652">
    <property type="component" value="Chromosome 3"/>
</dbReference>
<dbReference type="SUPFAM" id="SSF55347">
    <property type="entry name" value="Glyceraldehyde-3-phosphate dehydrogenase-like, C-terminal domain"/>
    <property type="match status" value="1"/>
</dbReference>
<protein>
    <submittedName>
        <fullName evidence="3">Gfo/Idh/MocA family oxidoreductase</fullName>
    </submittedName>
</protein>
<reference evidence="3 4" key="1">
    <citation type="submission" date="2023-10" db="EMBL/GenBank/DDBJ databases">
        <title>Surface-active antibiotics is a multifunctional adaptation for post-fire microbes.</title>
        <authorList>
            <person name="Liu M.D."/>
            <person name="Du Y."/>
            <person name="Koupaei S.K."/>
            <person name="Kim N.R."/>
            <person name="Zhang W."/>
            <person name="Traxler M.F."/>
        </authorList>
    </citation>
    <scope>NUCLEOTIDE SEQUENCE [LARGE SCALE GENOMIC DNA]</scope>
    <source>
        <strain evidence="3 4">F3</strain>
    </source>
</reference>
<name>A0ABZ0EC48_9BURK</name>
<sequence length="407" mass="44421">MSLPRNQADGCPFTPGVTQSAIDIVRCHRTGGSSASLAFKLTAQHRITMKKLRTAIVGCGKVGHFHARALSNLENSDFVAVCSTSHDRAKAFGKQYGVHGFDSVEEMVSAAQVDVVCICTPHPQHAPVAIAALKSGCHVLIEKPLASSLEDCDAILSCAEEHRRTVGVVCQRRFYPSAMRIKQAIDAGKIGRPMIGNVVMLGWRDRQYYESDPWRGSWAGEGGGVLVNQAPHQLDLLLWYLGDIDEVYGVWKNVNHDYIEVEDTAAAIIKFKSGAIANILVSNSQNPALYGKVHVHGDNGASVGVQTDGGAMFIAGVSTITEPPYNDIWTIKSEEGMLGEWRKADAEYFNSADSLYFYHERQIDDFLTAVGNGTKPLIDGRDGRKTVELFTAIYRSTQNNAVVKLPL</sequence>
<dbReference type="Gene3D" id="3.30.360.10">
    <property type="entry name" value="Dihydrodipicolinate Reductase, domain 2"/>
    <property type="match status" value="1"/>
</dbReference>
<organism evidence="3 4">
    <name type="scientific">Paraburkholderia kirstenboschensis</name>
    <dbReference type="NCBI Taxonomy" id="1245436"/>
    <lineage>
        <taxon>Bacteria</taxon>
        <taxon>Pseudomonadati</taxon>
        <taxon>Pseudomonadota</taxon>
        <taxon>Betaproteobacteria</taxon>
        <taxon>Burkholderiales</taxon>
        <taxon>Burkholderiaceae</taxon>
        <taxon>Paraburkholderia</taxon>
    </lineage>
</organism>
<dbReference type="SUPFAM" id="SSF51735">
    <property type="entry name" value="NAD(P)-binding Rossmann-fold domains"/>
    <property type="match status" value="1"/>
</dbReference>
<evidence type="ECO:0000313" key="4">
    <source>
        <dbReference type="Proteomes" id="UP001302652"/>
    </source>
</evidence>
<dbReference type="PANTHER" id="PTHR43249:SF1">
    <property type="entry name" value="D-GLUCOSIDE 3-DEHYDROGENASE"/>
    <property type="match status" value="1"/>
</dbReference>
<dbReference type="Gene3D" id="3.40.50.720">
    <property type="entry name" value="NAD(P)-binding Rossmann-like Domain"/>
    <property type="match status" value="1"/>
</dbReference>
<accession>A0ABZ0EC48</accession>
<feature type="domain" description="GFO/IDH/MocA-like oxidoreductase" evidence="2">
    <location>
        <begin position="180"/>
        <end position="301"/>
    </location>
</feature>
<dbReference type="InterPro" id="IPR052515">
    <property type="entry name" value="Gfo/Idh/MocA_Oxidoreductase"/>
</dbReference>
<dbReference type="PANTHER" id="PTHR43249">
    <property type="entry name" value="UDP-N-ACETYL-2-AMINO-2-DEOXY-D-GLUCURONATE OXIDASE"/>
    <property type="match status" value="1"/>
</dbReference>
<feature type="domain" description="Gfo/Idh/MocA-like oxidoreductase N-terminal" evidence="1">
    <location>
        <begin position="52"/>
        <end position="168"/>
    </location>
</feature>
<gene>
    <name evidence="3" type="ORF">RW095_07695</name>
</gene>
<dbReference type="RefSeq" id="WP_317015491.1">
    <property type="nucleotide sequence ID" value="NZ_CP136511.1"/>
</dbReference>
<dbReference type="InterPro" id="IPR000683">
    <property type="entry name" value="Gfo/Idh/MocA-like_OxRdtase_N"/>
</dbReference>
<dbReference type="InterPro" id="IPR036291">
    <property type="entry name" value="NAD(P)-bd_dom_sf"/>
</dbReference>
<dbReference type="Pfam" id="PF22725">
    <property type="entry name" value="GFO_IDH_MocA_C3"/>
    <property type="match status" value="1"/>
</dbReference>
<evidence type="ECO:0000313" key="3">
    <source>
        <dbReference type="EMBL" id="WOD13817.1"/>
    </source>
</evidence>
<dbReference type="Pfam" id="PF01408">
    <property type="entry name" value="GFO_IDH_MocA"/>
    <property type="match status" value="1"/>
</dbReference>
<keyword evidence="4" id="KW-1185">Reference proteome</keyword>
<dbReference type="EMBL" id="CP136511">
    <property type="protein sequence ID" value="WOD13817.1"/>
    <property type="molecule type" value="Genomic_DNA"/>
</dbReference>
<proteinExistence type="predicted"/>
<evidence type="ECO:0000259" key="2">
    <source>
        <dbReference type="Pfam" id="PF22725"/>
    </source>
</evidence>